<reference evidence="2" key="2">
    <citation type="submission" date="2021-09" db="EMBL/GenBank/DDBJ databases">
        <authorList>
            <person name="Jia N."/>
            <person name="Wang J."/>
            <person name="Shi W."/>
            <person name="Du L."/>
            <person name="Sun Y."/>
            <person name="Zhan W."/>
            <person name="Jiang J."/>
            <person name="Wang Q."/>
            <person name="Zhang B."/>
            <person name="Ji P."/>
            <person name="Sakyi L.B."/>
            <person name="Cui X."/>
            <person name="Yuan T."/>
            <person name="Jiang B."/>
            <person name="Yang W."/>
            <person name="Lam T.T.-Y."/>
            <person name="Chang Q."/>
            <person name="Ding S."/>
            <person name="Wang X."/>
            <person name="Zhu J."/>
            <person name="Ruan X."/>
            <person name="Zhao L."/>
            <person name="Wei J."/>
            <person name="Que T."/>
            <person name="Du C."/>
            <person name="Cheng J."/>
            <person name="Dai P."/>
            <person name="Han X."/>
            <person name="Huang E."/>
            <person name="Gao Y."/>
            <person name="Liu J."/>
            <person name="Shao H."/>
            <person name="Ye R."/>
            <person name="Li L."/>
            <person name="Wei W."/>
            <person name="Wang X."/>
            <person name="Wang C."/>
            <person name="Huo Q."/>
            <person name="Li W."/>
            <person name="Guo W."/>
            <person name="Chen H."/>
            <person name="Chen S."/>
            <person name="Zhou L."/>
            <person name="Zhou L."/>
            <person name="Ni X."/>
            <person name="Tian J."/>
            <person name="Zhou Y."/>
            <person name="Sheng Y."/>
            <person name="Liu T."/>
            <person name="Pan Y."/>
            <person name="Xia L."/>
            <person name="Li J."/>
            <person name="Zhao F."/>
            <person name="Cao W."/>
        </authorList>
    </citation>
    <scope>NUCLEOTIDE SEQUENCE</scope>
    <source>
        <strain evidence="2">Rsan-2018</strain>
        <tissue evidence="2">Larvae</tissue>
    </source>
</reference>
<feature type="compositionally biased region" description="Polar residues" evidence="1">
    <location>
        <begin position="91"/>
        <end position="103"/>
    </location>
</feature>
<accession>A0A9D4PY34</accession>
<dbReference type="AlphaFoldDB" id="A0A9D4PY34"/>
<evidence type="ECO:0000256" key="1">
    <source>
        <dbReference type="SAM" id="MobiDB-lite"/>
    </source>
</evidence>
<feature type="compositionally biased region" description="Polar residues" evidence="1">
    <location>
        <begin position="40"/>
        <end position="55"/>
    </location>
</feature>
<evidence type="ECO:0008006" key="4">
    <source>
        <dbReference type="Google" id="ProtNLM"/>
    </source>
</evidence>
<evidence type="ECO:0000313" key="3">
    <source>
        <dbReference type="Proteomes" id="UP000821837"/>
    </source>
</evidence>
<name>A0A9D4PY34_RHISA</name>
<comment type="caution">
    <text evidence="2">The sequence shown here is derived from an EMBL/GenBank/DDBJ whole genome shotgun (WGS) entry which is preliminary data.</text>
</comment>
<evidence type="ECO:0000313" key="2">
    <source>
        <dbReference type="EMBL" id="KAH7957821.1"/>
    </source>
</evidence>
<dbReference type="Proteomes" id="UP000821837">
    <property type="component" value="Unassembled WGS sequence"/>
</dbReference>
<gene>
    <name evidence="2" type="ORF">HPB52_023157</name>
</gene>
<reference evidence="2" key="1">
    <citation type="journal article" date="2020" name="Cell">
        <title>Large-Scale Comparative Analyses of Tick Genomes Elucidate Their Genetic Diversity and Vector Capacities.</title>
        <authorList>
            <consortium name="Tick Genome and Microbiome Consortium (TIGMIC)"/>
            <person name="Jia N."/>
            <person name="Wang J."/>
            <person name="Shi W."/>
            <person name="Du L."/>
            <person name="Sun Y."/>
            <person name="Zhan W."/>
            <person name="Jiang J.F."/>
            <person name="Wang Q."/>
            <person name="Zhang B."/>
            <person name="Ji P."/>
            <person name="Bell-Sakyi L."/>
            <person name="Cui X.M."/>
            <person name="Yuan T.T."/>
            <person name="Jiang B.G."/>
            <person name="Yang W.F."/>
            <person name="Lam T.T."/>
            <person name="Chang Q.C."/>
            <person name="Ding S.J."/>
            <person name="Wang X.J."/>
            <person name="Zhu J.G."/>
            <person name="Ruan X.D."/>
            <person name="Zhao L."/>
            <person name="Wei J.T."/>
            <person name="Ye R.Z."/>
            <person name="Que T.C."/>
            <person name="Du C.H."/>
            <person name="Zhou Y.H."/>
            <person name="Cheng J.X."/>
            <person name="Dai P.F."/>
            <person name="Guo W.B."/>
            <person name="Han X.H."/>
            <person name="Huang E.J."/>
            <person name="Li L.F."/>
            <person name="Wei W."/>
            <person name="Gao Y.C."/>
            <person name="Liu J.Z."/>
            <person name="Shao H.Z."/>
            <person name="Wang X."/>
            <person name="Wang C.C."/>
            <person name="Yang T.C."/>
            <person name="Huo Q.B."/>
            <person name="Li W."/>
            <person name="Chen H.Y."/>
            <person name="Chen S.E."/>
            <person name="Zhou L.G."/>
            <person name="Ni X.B."/>
            <person name="Tian J.H."/>
            <person name="Sheng Y."/>
            <person name="Liu T."/>
            <person name="Pan Y.S."/>
            <person name="Xia L.Y."/>
            <person name="Li J."/>
            <person name="Zhao F."/>
            <person name="Cao W.C."/>
        </authorList>
    </citation>
    <scope>NUCLEOTIDE SEQUENCE</scope>
    <source>
        <strain evidence="2">Rsan-2018</strain>
    </source>
</reference>
<protein>
    <recommendedName>
        <fullName evidence="4">Transposase domain-containing protein</fullName>
    </recommendedName>
</protein>
<dbReference type="VEuPathDB" id="VectorBase:RSAN_043443"/>
<dbReference type="EMBL" id="JABSTV010001250">
    <property type="protein sequence ID" value="KAH7957821.1"/>
    <property type="molecule type" value="Genomic_DNA"/>
</dbReference>
<sequence length="330" mass="36287">MDSSQPHPRSKRRRRYLEPGSHYIVPRTTSLYQKAAEALSASQPCSSKNVPQTSAGNGGSGVAALDTRISDAHGDSDENPDPDDTYGFEESSLSSDSDQTANSACDDAGMSDSHADSDTDREQDEDEFCRLFSDERLPNSDLNVREAIIILMAYSTSAGLNWTNMEKLCVVNELPVTLRWNNMLLCGLYFGKGHPKMAPFLELFIENINKVGAIKWECNGLKLSSKVSVVCCCVDAPARAAVLNMKQFNGYYGCSFCHHKGVYFSGSLKYPLSKDGHEPEPRTDATFRRDMEISLESGEPSHGIKGFSPLARLPGFDLPQCELDAAIVYE</sequence>
<organism evidence="2 3">
    <name type="scientific">Rhipicephalus sanguineus</name>
    <name type="common">Brown dog tick</name>
    <name type="synonym">Ixodes sanguineus</name>
    <dbReference type="NCBI Taxonomy" id="34632"/>
    <lineage>
        <taxon>Eukaryota</taxon>
        <taxon>Metazoa</taxon>
        <taxon>Ecdysozoa</taxon>
        <taxon>Arthropoda</taxon>
        <taxon>Chelicerata</taxon>
        <taxon>Arachnida</taxon>
        <taxon>Acari</taxon>
        <taxon>Parasitiformes</taxon>
        <taxon>Ixodida</taxon>
        <taxon>Ixodoidea</taxon>
        <taxon>Ixodidae</taxon>
        <taxon>Rhipicephalinae</taxon>
        <taxon>Rhipicephalus</taxon>
        <taxon>Rhipicephalus</taxon>
    </lineage>
</organism>
<keyword evidence="3" id="KW-1185">Reference proteome</keyword>
<dbReference type="VEuPathDB" id="VectorBase:RSAN_041131"/>
<feature type="region of interest" description="Disordered" evidence="1">
    <location>
        <begin position="1"/>
        <end position="126"/>
    </location>
</feature>
<feature type="compositionally biased region" description="Acidic residues" evidence="1">
    <location>
        <begin position="77"/>
        <end position="87"/>
    </location>
</feature>
<proteinExistence type="predicted"/>